<dbReference type="InterPro" id="IPR018247">
    <property type="entry name" value="EF_Hand_1_Ca_BS"/>
</dbReference>
<dbReference type="GeneID" id="107218605"/>
<reference evidence="10" key="1">
    <citation type="submission" date="2025-08" db="UniProtKB">
        <authorList>
            <consortium name="RefSeq"/>
        </authorList>
    </citation>
    <scope>IDENTIFICATION</scope>
    <source>
        <tissue evidence="10">Thorax and Abdomen</tissue>
    </source>
</reference>
<dbReference type="Pfam" id="PF05497">
    <property type="entry name" value="Destabilase"/>
    <property type="match status" value="1"/>
</dbReference>
<organism evidence="10">
    <name type="scientific">Neodiprion lecontei</name>
    <name type="common">Redheaded pine sawfly</name>
    <dbReference type="NCBI Taxonomy" id="441921"/>
    <lineage>
        <taxon>Eukaryota</taxon>
        <taxon>Metazoa</taxon>
        <taxon>Ecdysozoa</taxon>
        <taxon>Arthropoda</taxon>
        <taxon>Hexapoda</taxon>
        <taxon>Insecta</taxon>
        <taxon>Pterygota</taxon>
        <taxon>Neoptera</taxon>
        <taxon>Endopterygota</taxon>
        <taxon>Hymenoptera</taxon>
        <taxon>Tenthredinoidea</taxon>
        <taxon>Diprionidae</taxon>
        <taxon>Diprioninae</taxon>
        <taxon>Neodiprion</taxon>
    </lineage>
</organism>
<dbReference type="GO" id="GO:0031640">
    <property type="term" value="P:killing of cells of another organism"/>
    <property type="evidence" value="ECO:0007669"/>
    <property type="project" value="UniProtKB-KW"/>
</dbReference>
<dbReference type="CDD" id="cd16890">
    <property type="entry name" value="lyz_i"/>
    <property type="match status" value="1"/>
</dbReference>
<dbReference type="PANTHER" id="PTHR11195">
    <property type="entry name" value="DESTABILASE-RELATED"/>
    <property type="match status" value="1"/>
</dbReference>
<accession>A0A6J0BE79</accession>
<keyword evidence="4" id="KW-0081">Bacteriolytic enzyme</keyword>
<dbReference type="InterPro" id="IPR008597">
    <property type="entry name" value="Invert_lysozyme"/>
</dbReference>
<keyword evidence="7" id="KW-1015">Disulfide bond</keyword>
<feature type="disulfide bond" evidence="7">
    <location>
        <begin position="34"/>
        <end position="118"/>
    </location>
</feature>
<sequence length="152" mass="16331">MMAVNFVFLATAASCMLLTFVYGQQAPIQLDNICLGCICEASSGCNQTLACDGDVCGPFRITWAFWSDAGKPTLNGEPSTNAGAYPRCANDAFCAGAIIQGYMQKFAKDCNGDKVIDCKDFARIHRLGAYGCHGGLDTKYENAFNSCLRTYG</sequence>
<evidence type="ECO:0000256" key="3">
    <source>
        <dbReference type="ARBA" id="ARBA00022529"/>
    </source>
</evidence>
<dbReference type="OrthoDB" id="6337871at2759"/>
<dbReference type="Proteomes" id="UP000829291">
    <property type="component" value="Chromosome 1"/>
</dbReference>
<keyword evidence="3" id="KW-0929">Antimicrobial</keyword>
<feature type="disulfide bond" evidence="7">
    <location>
        <begin position="51"/>
        <end position="56"/>
    </location>
</feature>
<gene>
    <name evidence="10" type="primary">LOC107218605</name>
</gene>
<dbReference type="EC" id="3.2.1.17" evidence="2"/>
<dbReference type="PROSITE" id="PS51909">
    <property type="entry name" value="LYSOZYME_I"/>
    <property type="match status" value="1"/>
</dbReference>
<name>A0A6J0BE79_NEOLC</name>
<evidence type="ECO:0000256" key="2">
    <source>
        <dbReference type="ARBA" id="ARBA00012732"/>
    </source>
</evidence>
<evidence type="ECO:0000256" key="7">
    <source>
        <dbReference type="PIRSR" id="PIRSR608597-3"/>
    </source>
</evidence>
<dbReference type="GO" id="GO:0003796">
    <property type="term" value="F:lysozyme activity"/>
    <property type="evidence" value="ECO:0007669"/>
    <property type="project" value="UniProtKB-EC"/>
</dbReference>
<dbReference type="InParanoid" id="A0A6J0BE79"/>
<evidence type="ECO:0000256" key="6">
    <source>
        <dbReference type="ARBA" id="ARBA00023295"/>
    </source>
</evidence>
<feature type="disulfide bond" evidence="7">
    <location>
        <begin position="39"/>
        <end position="45"/>
    </location>
</feature>
<dbReference type="PROSITE" id="PS00018">
    <property type="entry name" value="EF_HAND_1"/>
    <property type="match status" value="1"/>
</dbReference>
<dbReference type="KEGG" id="nlo:107218605"/>
<evidence type="ECO:0000256" key="1">
    <source>
        <dbReference type="ARBA" id="ARBA00000632"/>
    </source>
</evidence>
<feature type="signal peptide" evidence="8">
    <location>
        <begin position="1"/>
        <end position="23"/>
    </location>
</feature>
<evidence type="ECO:0000256" key="4">
    <source>
        <dbReference type="ARBA" id="ARBA00022638"/>
    </source>
</evidence>
<evidence type="ECO:0000313" key="10">
    <source>
        <dbReference type="RefSeq" id="XP_015512018.2"/>
    </source>
</evidence>
<dbReference type="Gene3D" id="1.10.530.10">
    <property type="match status" value="1"/>
</dbReference>
<keyword evidence="5" id="KW-0378">Hydrolase</keyword>
<dbReference type="GO" id="GO:0042742">
    <property type="term" value="P:defense response to bacterium"/>
    <property type="evidence" value="ECO:0007669"/>
    <property type="project" value="UniProtKB-KW"/>
</dbReference>
<dbReference type="FunCoup" id="A0A6J0BE79">
    <property type="interactions" value="84"/>
</dbReference>
<dbReference type="RefSeq" id="XP_015512018.2">
    <property type="nucleotide sequence ID" value="XM_015656532.2"/>
</dbReference>
<evidence type="ECO:0000256" key="8">
    <source>
        <dbReference type="SAM" id="SignalP"/>
    </source>
</evidence>
<keyword evidence="6" id="KW-0326">Glycosidase</keyword>
<feature type="disulfide bond" evidence="7">
    <location>
        <begin position="88"/>
        <end position="94"/>
    </location>
</feature>
<proteinExistence type="predicted"/>
<feature type="chain" id="PRO_5045192287" description="lysozyme" evidence="8">
    <location>
        <begin position="24"/>
        <end position="152"/>
    </location>
</feature>
<dbReference type="AlphaFoldDB" id="A0A6J0BE79"/>
<keyword evidence="9" id="KW-1185">Reference proteome</keyword>
<protein>
    <recommendedName>
        <fullName evidence="2">lysozyme</fullName>
        <ecNumber evidence="2">3.2.1.17</ecNumber>
    </recommendedName>
</protein>
<comment type="catalytic activity">
    <reaction evidence="1">
        <text>Hydrolysis of (1-&gt;4)-beta-linkages between N-acetylmuramic acid and N-acetyl-D-glucosamine residues in a peptidoglycan and between N-acetyl-D-glucosamine residues in chitodextrins.</text>
        <dbReference type="EC" id="3.2.1.17"/>
    </reaction>
</comment>
<evidence type="ECO:0000313" key="9">
    <source>
        <dbReference type="Proteomes" id="UP000829291"/>
    </source>
</evidence>
<dbReference type="PANTHER" id="PTHR11195:SF22">
    <property type="entry name" value="LYSOZYME"/>
    <property type="match status" value="1"/>
</dbReference>
<keyword evidence="8" id="KW-0732">Signal</keyword>
<evidence type="ECO:0000256" key="5">
    <source>
        <dbReference type="ARBA" id="ARBA00022801"/>
    </source>
</evidence>